<keyword evidence="3" id="KW-1185">Reference proteome</keyword>
<evidence type="ECO:0000256" key="1">
    <source>
        <dbReference type="SAM" id="Coils"/>
    </source>
</evidence>
<dbReference type="Proteomes" id="UP000007879">
    <property type="component" value="Unassembled WGS sequence"/>
</dbReference>
<name>A0AAN0IUV0_AMPQE</name>
<dbReference type="GO" id="GO:0003677">
    <property type="term" value="F:DNA binding"/>
    <property type="evidence" value="ECO:0007669"/>
    <property type="project" value="TreeGrafter"/>
</dbReference>
<organism evidence="2 3">
    <name type="scientific">Amphimedon queenslandica</name>
    <name type="common">Sponge</name>
    <dbReference type="NCBI Taxonomy" id="400682"/>
    <lineage>
        <taxon>Eukaryota</taxon>
        <taxon>Metazoa</taxon>
        <taxon>Porifera</taxon>
        <taxon>Demospongiae</taxon>
        <taxon>Heteroscleromorpha</taxon>
        <taxon>Haplosclerida</taxon>
        <taxon>Niphatidae</taxon>
        <taxon>Amphimedon</taxon>
    </lineage>
</organism>
<dbReference type="RefSeq" id="XP_011410582.1">
    <property type="nucleotide sequence ID" value="XM_011412280.2"/>
</dbReference>
<protein>
    <submittedName>
        <fullName evidence="2">Uncharacterized protein</fullName>
    </submittedName>
</protein>
<dbReference type="KEGG" id="aqu:105316953"/>
<dbReference type="GO" id="GO:0005737">
    <property type="term" value="C:cytoplasm"/>
    <property type="evidence" value="ECO:0007669"/>
    <property type="project" value="TreeGrafter"/>
</dbReference>
<dbReference type="PANTHER" id="PTHR35155:SF1">
    <property type="entry name" value="SPERMATOGENESIS-ASSOCIATED PROTEIN 24"/>
    <property type="match status" value="1"/>
</dbReference>
<dbReference type="EnsemblMetazoa" id="XM_011412280.2">
    <property type="protein sequence ID" value="XP_011410582.1"/>
    <property type="gene ID" value="LOC105316953"/>
</dbReference>
<dbReference type="Pfam" id="PF15175">
    <property type="entry name" value="SPATA24"/>
    <property type="match status" value="1"/>
</dbReference>
<sequence length="184" mass="21760">MAAHPTVLKQTDDLVELFRHVLDNNVERYCVAAKTELSSLYRELEVERLQHQETKQLLVDESHKLYLLETQLHTLQRQLNREQNTFERAFGILKKKDLSLTPNKMSMQLAALEAACHKKDEELQHKDQTIDKLRATIASMKREHKRQLEDLKLKTKQDSYLSSSFQTANRTYYNDTHTRRKTKH</sequence>
<dbReference type="GeneID" id="105316953"/>
<accession>A0AAN0IUV0</accession>
<dbReference type="AlphaFoldDB" id="A0AAN0IUV0"/>
<evidence type="ECO:0000313" key="3">
    <source>
        <dbReference type="Proteomes" id="UP000007879"/>
    </source>
</evidence>
<feature type="coiled-coil region" evidence="1">
    <location>
        <begin position="123"/>
        <end position="150"/>
    </location>
</feature>
<proteinExistence type="predicted"/>
<dbReference type="InterPro" id="IPR029176">
    <property type="entry name" value="SPATA24"/>
</dbReference>
<feature type="coiled-coil region" evidence="1">
    <location>
        <begin position="41"/>
        <end position="85"/>
    </location>
</feature>
<dbReference type="GO" id="GO:0005634">
    <property type="term" value="C:nucleus"/>
    <property type="evidence" value="ECO:0007669"/>
    <property type="project" value="TreeGrafter"/>
</dbReference>
<evidence type="ECO:0000313" key="2">
    <source>
        <dbReference type="EnsemblMetazoa" id="XP_011410582.1"/>
    </source>
</evidence>
<keyword evidence="1" id="KW-0175">Coiled coil</keyword>
<dbReference type="PANTHER" id="PTHR35155">
    <property type="entry name" value="SPERMATOGENESIS-ASSOCIATED PROTEIN 24"/>
    <property type="match status" value="1"/>
</dbReference>
<reference evidence="3" key="1">
    <citation type="journal article" date="2010" name="Nature">
        <title>The Amphimedon queenslandica genome and the evolution of animal complexity.</title>
        <authorList>
            <person name="Srivastava M."/>
            <person name="Simakov O."/>
            <person name="Chapman J."/>
            <person name="Fahey B."/>
            <person name="Gauthier M.E."/>
            <person name="Mitros T."/>
            <person name="Richards G.S."/>
            <person name="Conaco C."/>
            <person name="Dacre M."/>
            <person name="Hellsten U."/>
            <person name="Larroux C."/>
            <person name="Putnam N.H."/>
            <person name="Stanke M."/>
            <person name="Adamska M."/>
            <person name="Darling A."/>
            <person name="Degnan S.M."/>
            <person name="Oakley T.H."/>
            <person name="Plachetzki D.C."/>
            <person name="Zhai Y."/>
            <person name="Adamski M."/>
            <person name="Calcino A."/>
            <person name="Cummins S.F."/>
            <person name="Goodstein D.M."/>
            <person name="Harris C."/>
            <person name="Jackson D.J."/>
            <person name="Leys S.P."/>
            <person name="Shu S."/>
            <person name="Woodcroft B.J."/>
            <person name="Vervoort M."/>
            <person name="Kosik K.S."/>
            <person name="Manning G."/>
            <person name="Degnan B.M."/>
            <person name="Rokhsar D.S."/>
        </authorList>
    </citation>
    <scope>NUCLEOTIDE SEQUENCE [LARGE SCALE GENOMIC DNA]</scope>
</reference>
<reference evidence="2" key="2">
    <citation type="submission" date="2024-06" db="UniProtKB">
        <authorList>
            <consortium name="EnsemblMetazoa"/>
        </authorList>
    </citation>
    <scope>IDENTIFICATION</scope>
</reference>